<dbReference type="PANTHER" id="PTHR10997">
    <property type="entry name" value="IMPORTIN-7, 8, 11"/>
    <property type="match status" value="1"/>
</dbReference>
<accession>A0A9W6YTE4</accession>
<dbReference type="GO" id="GO:0031267">
    <property type="term" value="F:small GTPase binding"/>
    <property type="evidence" value="ECO:0007669"/>
    <property type="project" value="InterPro"/>
</dbReference>
<evidence type="ECO:0000256" key="5">
    <source>
        <dbReference type="ARBA" id="ARBA00022927"/>
    </source>
</evidence>
<feature type="domain" description="Importin N-terminal" evidence="7">
    <location>
        <begin position="24"/>
        <end position="102"/>
    </location>
</feature>
<dbReference type="InterPro" id="IPR011989">
    <property type="entry name" value="ARM-like"/>
</dbReference>
<evidence type="ECO:0000256" key="4">
    <source>
        <dbReference type="ARBA" id="ARBA00022490"/>
    </source>
</evidence>
<comment type="subcellular location">
    <subcellularLocation>
        <location evidence="2">Cytoplasm</location>
    </subcellularLocation>
    <subcellularLocation>
        <location evidence="1">Nucleus</location>
    </subcellularLocation>
</comment>
<organism evidence="8 9">
    <name type="scientific">Ambrosiozyma monospora</name>
    <name type="common">Yeast</name>
    <name type="synonym">Endomycopsis monosporus</name>
    <dbReference type="NCBI Taxonomy" id="43982"/>
    <lineage>
        <taxon>Eukaryota</taxon>
        <taxon>Fungi</taxon>
        <taxon>Dikarya</taxon>
        <taxon>Ascomycota</taxon>
        <taxon>Saccharomycotina</taxon>
        <taxon>Pichiomycetes</taxon>
        <taxon>Pichiales</taxon>
        <taxon>Pichiaceae</taxon>
        <taxon>Ambrosiozyma</taxon>
    </lineage>
</organism>
<dbReference type="Gene3D" id="1.25.10.10">
    <property type="entry name" value="Leucine-rich Repeat Variant"/>
    <property type="match status" value="1"/>
</dbReference>
<evidence type="ECO:0000259" key="7">
    <source>
        <dbReference type="PROSITE" id="PS50166"/>
    </source>
</evidence>
<comment type="caution">
    <text evidence="8">The sequence shown here is derived from an EMBL/GenBank/DDBJ whole genome shotgun (WGS) entry which is preliminary data.</text>
</comment>
<keyword evidence="6" id="KW-0539">Nucleus</keyword>
<dbReference type="GO" id="GO:0006606">
    <property type="term" value="P:protein import into nucleus"/>
    <property type="evidence" value="ECO:0007669"/>
    <property type="project" value="TreeGrafter"/>
</dbReference>
<dbReference type="GO" id="GO:0005635">
    <property type="term" value="C:nuclear envelope"/>
    <property type="evidence" value="ECO:0007669"/>
    <property type="project" value="TreeGrafter"/>
</dbReference>
<keyword evidence="3" id="KW-0813">Transport</keyword>
<dbReference type="SMART" id="SM00913">
    <property type="entry name" value="IBN_N"/>
    <property type="match status" value="1"/>
</dbReference>
<dbReference type="AlphaFoldDB" id="A0A9W6YTE4"/>
<dbReference type="InterPro" id="IPR001494">
    <property type="entry name" value="Importin-beta_N"/>
</dbReference>
<evidence type="ECO:0000256" key="3">
    <source>
        <dbReference type="ARBA" id="ARBA00022448"/>
    </source>
</evidence>
<gene>
    <name evidence="8" type="ORF">Amon01_000154000</name>
</gene>
<sequence length="1058" mass="120482">MNVQALHEYFLGTVQADQSVREEAELQLQNASHLVGFLGACLDILESDEVNPVVKKACSIYFKNKIVKCWRLEKSDAEGANAAIDHDEKPLIRDRIIPVIVKLHDRSIRNQLVPVLSTLIAYDFPAQWPNYLDITLSLFEDMSDMNKLYTGVLCFSELARSFRWQSNDKRLQSLDPIIERFFPSLLQLGKQIVSSGEDSFDCGEILKLILKVFKFVTYIDLPAPLQQGDTIVNWISFHVDVINMKLPENVMALDEDDRSLSPWVKSQKWAYANLQRIFQRYSSRNLTGKFNYPEFRSMFLNHFIPELLAVFFKRIQAWRSQEAWISKASLYHLISFLEQCATLKSPWLLVKPHINYVISEIAFPSLLQSDEHLEMFEDDPQEYIHMILDVYDESNSPEMAVVSLIFTLSEKRTKSTIEPILQFSYQKLTSFADKEETLEIAKEKESVFRIIGSIANKLISEQSPFKSQMEQFLSTFIIPGFKSKFPFVRARTCETLAKFDGLQLTNDQTKNALYQGVLDCFNDSENLPVQLEGALALQAFLAVPEFKEVLGTIILPTMEKLLDLSNKIDSDTVSAVIQECIENYSSQLQPFAVNLMTKITEQLMRLLTEIYDGSNVDAALFDDDALSEVSDKTTAAMGIFNTIITILLYFENSTDIISKLEVCYLPIVEFVLVKDVDDFFTEAFELIENTSFLTRSVSPNMWKIFEIILVKMLENTEEVLLNFDEMLPALKNYLIYGRDTIRSNSQYQVSLLTFIVKFFEIESTQGSIEEDIGLKDISMCCDLASNFVLTLNSELLTEPVAHNLISIMTRVYEKYIPELLTSQKKAKTLQFQIPITNVILSILVVNPSFFFKCLIETNKLQDFLNQWFELTGQLKKVFDLKLSILAYLAIVNIDLGNMKELNLADLLRHIGSKLTVLFSELPSAIKSLERQREDFDFSKFDGDAAGLIAAGNVGGNSFADDDEDEDHNLATKDYLQFVNQETSVGDEFGDVMFGEFEGEDDDNAFANTTLDNINVFKSFKDTFEGLQSHDAEKYALVVGGLTQEEQEILNNVITAASS</sequence>
<dbReference type="EMBL" id="BSXU01000484">
    <property type="protein sequence ID" value="GMG20847.1"/>
    <property type="molecule type" value="Genomic_DNA"/>
</dbReference>
<keyword evidence="4" id="KW-0963">Cytoplasm</keyword>
<keyword evidence="9" id="KW-1185">Reference proteome</keyword>
<protein>
    <submittedName>
        <fullName evidence="8">Unnamed protein product</fullName>
    </submittedName>
</protein>
<reference evidence="8" key="1">
    <citation type="submission" date="2023-04" db="EMBL/GenBank/DDBJ databases">
        <title>Ambrosiozyma monospora NBRC 1965.</title>
        <authorList>
            <person name="Ichikawa N."/>
            <person name="Sato H."/>
            <person name="Tonouchi N."/>
        </authorList>
    </citation>
    <scope>NUCLEOTIDE SEQUENCE</scope>
    <source>
        <strain evidence="8">NBRC 1965</strain>
    </source>
</reference>
<dbReference type="PROSITE" id="PS50166">
    <property type="entry name" value="IMPORTIN_B_NT"/>
    <property type="match status" value="1"/>
</dbReference>
<evidence type="ECO:0000313" key="9">
    <source>
        <dbReference type="Proteomes" id="UP001165063"/>
    </source>
</evidence>
<dbReference type="OrthoDB" id="760868at2759"/>
<dbReference type="SUPFAM" id="SSF48371">
    <property type="entry name" value="ARM repeat"/>
    <property type="match status" value="1"/>
</dbReference>
<dbReference type="PANTHER" id="PTHR10997:SF18">
    <property type="entry name" value="D-IMPORTIN 7_RANBP7"/>
    <property type="match status" value="1"/>
</dbReference>
<keyword evidence="5" id="KW-0653">Protein transport</keyword>
<name>A0A9W6YTE4_AMBMO</name>
<evidence type="ECO:0000256" key="6">
    <source>
        <dbReference type="ARBA" id="ARBA00023242"/>
    </source>
</evidence>
<dbReference type="Proteomes" id="UP001165063">
    <property type="component" value="Unassembled WGS sequence"/>
</dbReference>
<evidence type="ECO:0000256" key="2">
    <source>
        <dbReference type="ARBA" id="ARBA00004496"/>
    </source>
</evidence>
<proteinExistence type="predicted"/>
<dbReference type="Pfam" id="PF03810">
    <property type="entry name" value="IBN_N"/>
    <property type="match status" value="1"/>
</dbReference>
<evidence type="ECO:0000256" key="1">
    <source>
        <dbReference type="ARBA" id="ARBA00004123"/>
    </source>
</evidence>
<evidence type="ECO:0000313" key="8">
    <source>
        <dbReference type="EMBL" id="GMG20847.1"/>
    </source>
</evidence>
<dbReference type="InterPro" id="IPR016024">
    <property type="entry name" value="ARM-type_fold"/>
</dbReference>
<dbReference type="GO" id="GO:0005829">
    <property type="term" value="C:cytosol"/>
    <property type="evidence" value="ECO:0007669"/>
    <property type="project" value="TreeGrafter"/>
</dbReference>